<evidence type="ECO:0000313" key="3">
    <source>
        <dbReference type="Proteomes" id="UP000254291"/>
    </source>
</evidence>
<proteinExistence type="predicted"/>
<name>A0A378SJH4_9MYCO</name>
<keyword evidence="1" id="KW-0732">Signal</keyword>
<accession>A0A378SJH4</accession>
<dbReference type="RefSeq" id="WP_115326520.1">
    <property type="nucleotide sequence ID" value="NZ_JACKST010000154.1"/>
</dbReference>
<reference evidence="2 3" key="1">
    <citation type="submission" date="2018-06" db="EMBL/GenBank/DDBJ databases">
        <authorList>
            <consortium name="Pathogen Informatics"/>
            <person name="Doyle S."/>
        </authorList>
    </citation>
    <scope>NUCLEOTIDE SEQUENCE [LARGE SCALE GENOMIC DNA]</scope>
    <source>
        <strain evidence="2 3">NCTC10742</strain>
    </source>
</reference>
<evidence type="ECO:0000313" key="2">
    <source>
        <dbReference type="EMBL" id="STZ41547.1"/>
    </source>
</evidence>
<dbReference type="EMBL" id="UGQM01000001">
    <property type="protein sequence ID" value="STZ41547.1"/>
    <property type="molecule type" value="Genomic_DNA"/>
</dbReference>
<protein>
    <submittedName>
        <fullName evidence="2">Putative lipoprotein LpqN</fullName>
    </submittedName>
</protein>
<dbReference type="InterPro" id="IPR019674">
    <property type="entry name" value="Lipoprotein_LpqN/LpqT-like"/>
</dbReference>
<keyword evidence="2" id="KW-0449">Lipoprotein</keyword>
<dbReference type="Gene3D" id="3.40.1000.10">
    <property type="entry name" value="Mog1/PsbP, alpha/beta/alpha sandwich"/>
    <property type="match status" value="1"/>
</dbReference>
<evidence type="ECO:0000256" key="1">
    <source>
        <dbReference type="ARBA" id="ARBA00022729"/>
    </source>
</evidence>
<dbReference type="Pfam" id="PF10738">
    <property type="entry name" value="Lpp-LpqN"/>
    <property type="match status" value="1"/>
</dbReference>
<gene>
    <name evidence="2" type="ORF">NCTC10742_00751</name>
</gene>
<sequence>MQTSPRLRPQHLIVAAAAVLLTACTQDVTGTAVRATGAGPDATGGDQNACVSVSAPLDDIPTEDDSEPLLRIPVPDGWERNTMMDNDVIRYSIVSDDLVANGFATNAVVILESVRGSQDPAEVFDQNRANLETGLGAFDLETIDTTTCGLPAETTYYIAPQMGSAPERPVVMHAVVAEDGGYTFLATLTIQTTEPDDPQYLDDAQEIVDGFQMVLPDS</sequence>
<dbReference type="Proteomes" id="UP000254291">
    <property type="component" value="Unassembled WGS sequence"/>
</dbReference>
<dbReference type="PROSITE" id="PS51257">
    <property type="entry name" value="PROKAR_LIPOPROTEIN"/>
    <property type="match status" value="1"/>
</dbReference>
<dbReference type="AlphaFoldDB" id="A0A378SJH4"/>
<organism evidence="2 3">
    <name type="scientific">Mycolicibacterium gilvum</name>
    <dbReference type="NCBI Taxonomy" id="1804"/>
    <lineage>
        <taxon>Bacteria</taxon>
        <taxon>Bacillati</taxon>
        <taxon>Actinomycetota</taxon>
        <taxon>Actinomycetes</taxon>
        <taxon>Mycobacteriales</taxon>
        <taxon>Mycobacteriaceae</taxon>
        <taxon>Mycolicibacterium</taxon>
    </lineage>
</organism>